<feature type="compositionally biased region" description="Low complexity" evidence="6">
    <location>
        <begin position="84"/>
        <end position="95"/>
    </location>
</feature>
<protein>
    <recommendedName>
        <fullName evidence="10">Peroxidase</fullName>
    </recommendedName>
</protein>
<dbReference type="PANTHER" id="PTHR11475">
    <property type="entry name" value="OXIDASE/PEROXIDASE"/>
    <property type="match status" value="1"/>
</dbReference>
<evidence type="ECO:0000256" key="2">
    <source>
        <dbReference type="ARBA" id="ARBA00022525"/>
    </source>
</evidence>
<name>T1KKH6_TETUR</name>
<evidence type="ECO:0008006" key="10">
    <source>
        <dbReference type="Google" id="ProtNLM"/>
    </source>
</evidence>
<dbReference type="EMBL" id="CAEY01000176">
    <property type="status" value="NOT_ANNOTATED_CDS"/>
    <property type="molecule type" value="Genomic_DNA"/>
</dbReference>
<dbReference type="GO" id="GO:0006979">
    <property type="term" value="P:response to oxidative stress"/>
    <property type="evidence" value="ECO:0007669"/>
    <property type="project" value="InterPro"/>
</dbReference>
<dbReference type="PRINTS" id="PR00457">
    <property type="entry name" value="ANPEROXIDASE"/>
</dbReference>
<feature type="binding site" description="axial binding residue" evidence="5">
    <location>
        <position position="611"/>
    </location>
    <ligand>
        <name>heme b</name>
        <dbReference type="ChEBI" id="CHEBI:60344"/>
    </ligand>
    <ligandPart>
        <name>Fe</name>
        <dbReference type="ChEBI" id="CHEBI:18248"/>
    </ligandPart>
</feature>
<dbReference type="KEGG" id="tut:107364971"/>
<keyword evidence="3" id="KW-0560">Oxidoreductase</keyword>
<dbReference type="OrthoDB" id="6498011at2759"/>
<dbReference type="CDD" id="cd09823">
    <property type="entry name" value="peroxinectin_like"/>
    <property type="match status" value="1"/>
</dbReference>
<dbReference type="AlphaFoldDB" id="T1KKH6"/>
<dbReference type="OMA" id="YIDHSAM"/>
<keyword evidence="5" id="KW-0408">Iron</keyword>
<proteinExistence type="predicted"/>
<keyword evidence="5" id="KW-0479">Metal-binding</keyword>
<organism evidence="8 9">
    <name type="scientific">Tetranychus urticae</name>
    <name type="common">Two-spotted spider mite</name>
    <dbReference type="NCBI Taxonomy" id="32264"/>
    <lineage>
        <taxon>Eukaryota</taxon>
        <taxon>Metazoa</taxon>
        <taxon>Ecdysozoa</taxon>
        <taxon>Arthropoda</taxon>
        <taxon>Chelicerata</taxon>
        <taxon>Arachnida</taxon>
        <taxon>Acari</taxon>
        <taxon>Acariformes</taxon>
        <taxon>Trombidiformes</taxon>
        <taxon>Prostigmata</taxon>
        <taxon>Eleutherengona</taxon>
        <taxon>Raphignathae</taxon>
        <taxon>Tetranychoidea</taxon>
        <taxon>Tetranychidae</taxon>
        <taxon>Tetranychus</taxon>
    </lineage>
</organism>
<evidence type="ECO:0000256" key="4">
    <source>
        <dbReference type="ARBA" id="ARBA00022729"/>
    </source>
</evidence>
<dbReference type="PANTHER" id="PTHR11475:SF143">
    <property type="entry name" value="PUTATIVE-RELATED"/>
    <property type="match status" value="1"/>
</dbReference>
<comment type="subcellular location">
    <subcellularLocation>
        <location evidence="1">Secreted</location>
    </subcellularLocation>
</comment>
<dbReference type="InterPro" id="IPR010255">
    <property type="entry name" value="Haem_peroxidase_sf"/>
</dbReference>
<evidence type="ECO:0000256" key="3">
    <source>
        <dbReference type="ARBA" id="ARBA00022559"/>
    </source>
</evidence>
<keyword evidence="4 7" id="KW-0732">Signal</keyword>
<dbReference type="Proteomes" id="UP000015104">
    <property type="component" value="Unassembled WGS sequence"/>
</dbReference>
<evidence type="ECO:0000256" key="7">
    <source>
        <dbReference type="SAM" id="SignalP"/>
    </source>
</evidence>
<accession>T1KKH6</accession>
<keyword evidence="3" id="KW-0575">Peroxidase</keyword>
<keyword evidence="5" id="KW-0349">Heme</keyword>
<feature type="region of interest" description="Disordered" evidence="6">
    <location>
        <begin position="27"/>
        <end position="96"/>
    </location>
</feature>
<dbReference type="FunFam" id="1.10.640.10:FF:000003">
    <property type="entry name" value="chorion peroxidase"/>
    <property type="match status" value="1"/>
</dbReference>
<sequence>MKLIRAIIACLLLFGHHLMVCGQESASESYDPPLLNPASEPSPEDAPRYSNSSTVNSMEEEKVVNNPAANKVENAPDSEKKPESITNSTESSSTSRVRAIVPERAIYSESKSIPFNVKPGVNSKFYDQSELYSVAFNRSIPPFDVKAIYHEYLGRMRIQCMNYPQEPKIQYKDLQEAVHLATVQVQTEIDRAIADAKAGNIIASNVISADGRHLITGKLPSELKDFIDQEESSFMEYVAKNLQRKFCIRPVDVVERLTKIPPSALASKFLKCTRKHNNYAGNKLSCKNSRYRTYDGSCNNLEHTFWGKSNICHVRFLPPAYQDGLYLPRSLGASGKPLPSPRSVSLSLHEEGEGSSFYTPWHFTWGQFVIHDIVSTPQSVPSHGSGVQCCPASKDDSKCLPIFLGQNDYQASKRKCINFIRSAPCPLCKLGPRQQLNLATSYIDHSAMYGADNQTVASLRTFKGGLLAVGLDKNRNPILPDSKSTLTDQCSRPALGKNHVCFRSGDARVNQQPFIQLIHGIFLRRHNQHARGLARVNPYASDEILFQEARRITIAELQHITYYEYLPVLLGPELGDYFEVIEKDTLFTEYEPDVDATTWNECAAAACRFGHSQITSFLSIKETKGASMNLKDSFFNPELIHSGLTPNLIATMLNSKAAVMDPFLTPSLKNFLYHHSGQDTFGSDLAAFNIQRGRDHGIPPYVDYVKFCFGFVIRSWKDLHAFMHPEHIAKLRKVYGDFRDIDLFTGGLYERKAIDADIGPTFACIVGIQFYHLKFGDRYFYTHSDQAGSFTAPQLTDMKNKFTLSNLLCLTEPQLNYAQRHAFLAPSPVNPNIDCKDVRKNAGLNYNLWRFRH</sequence>
<feature type="chain" id="PRO_5004591701" description="Peroxidase" evidence="7">
    <location>
        <begin position="23"/>
        <end position="853"/>
    </location>
</feature>
<keyword evidence="2" id="KW-0964">Secreted</keyword>
<dbReference type="GO" id="GO:0005576">
    <property type="term" value="C:extracellular region"/>
    <property type="evidence" value="ECO:0007669"/>
    <property type="project" value="UniProtKB-SubCell"/>
</dbReference>
<reference evidence="8" key="2">
    <citation type="submission" date="2015-06" db="UniProtKB">
        <authorList>
            <consortium name="EnsemblMetazoa"/>
        </authorList>
    </citation>
    <scope>IDENTIFICATION</scope>
</reference>
<dbReference type="SMR" id="T1KKH6"/>
<dbReference type="InterPro" id="IPR037120">
    <property type="entry name" value="Haem_peroxidase_sf_animal"/>
</dbReference>
<dbReference type="Pfam" id="PF03098">
    <property type="entry name" value="An_peroxidase"/>
    <property type="match status" value="1"/>
</dbReference>
<evidence type="ECO:0000256" key="5">
    <source>
        <dbReference type="PIRSR" id="PIRSR619791-2"/>
    </source>
</evidence>
<gene>
    <name evidence="8" type="primary">107364971</name>
</gene>
<dbReference type="SUPFAM" id="SSF48113">
    <property type="entry name" value="Heme-dependent peroxidases"/>
    <property type="match status" value="1"/>
</dbReference>
<dbReference type="PROSITE" id="PS50292">
    <property type="entry name" value="PEROXIDASE_3"/>
    <property type="match status" value="1"/>
</dbReference>
<evidence type="ECO:0000313" key="9">
    <source>
        <dbReference type="Proteomes" id="UP000015104"/>
    </source>
</evidence>
<dbReference type="HOGENOM" id="CLU_006087_2_2_1"/>
<evidence type="ECO:0000256" key="6">
    <source>
        <dbReference type="SAM" id="MobiDB-lite"/>
    </source>
</evidence>
<reference evidence="9" key="1">
    <citation type="submission" date="2011-08" db="EMBL/GenBank/DDBJ databases">
        <authorList>
            <person name="Rombauts S."/>
        </authorList>
    </citation>
    <scope>NUCLEOTIDE SEQUENCE</scope>
    <source>
        <strain evidence="9">London</strain>
    </source>
</reference>
<dbReference type="Gene3D" id="1.10.640.10">
    <property type="entry name" value="Haem peroxidase domain superfamily, animal type"/>
    <property type="match status" value="1"/>
</dbReference>
<dbReference type="eggNOG" id="KOG2408">
    <property type="taxonomic scope" value="Eukaryota"/>
</dbReference>
<evidence type="ECO:0000313" key="8">
    <source>
        <dbReference type="EnsemblMetazoa" id="tetur13g03760.1"/>
    </source>
</evidence>
<keyword evidence="9" id="KW-1185">Reference proteome</keyword>
<dbReference type="GO" id="GO:0020037">
    <property type="term" value="F:heme binding"/>
    <property type="evidence" value="ECO:0007669"/>
    <property type="project" value="InterPro"/>
</dbReference>
<dbReference type="GO" id="GO:0004601">
    <property type="term" value="F:peroxidase activity"/>
    <property type="evidence" value="ECO:0007669"/>
    <property type="project" value="UniProtKB-KW"/>
</dbReference>
<dbReference type="InterPro" id="IPR019791">
    <property type="entry name" value="Haem_peroxidase_animal"/>
</dbReference>
<evidence type="ECO:0000256" key="1">
    <source>
        <dbReference type="ARBA" id="ARBA00004613"/>
    </source>
</evidence>
<dbReference type="EnsemblMetazoa" id="tetur13g03760.1">
    <property type="protein sequence ID" value="tetur13g03760.1"/>
    <property type="gene ID" value="tetur13g03760"/>
</dbReference>
<feature type="signal peptide" evidence="7">
    <location>
        <begin position="1"/>
        <end position="22"/>
    </location>
</feature>
<dbReference type="GO" id="GO:0046872">
    <property type="term" value="F:metal ion binding"/>
    <property type="evidence" value="ECO:0007669"/>
    <property type="project" value="UniProtKB-KW"/>
</dbReference>